<keyword evidence="2" id="KW-0808">Transferase</keyword>
<evidence type="ECO:0000313" key="2">
    <source>
        <dbReference type="EMBL" id="CAA9367746.1"/>
    </source>
</evidence>
<feature type="region of interest" description="Disordered" evidence="1">
    <location>
        <begin position="107"/>
        <end position="161"/>
    </location>
</feature>
<feature type="compositionally biased region" description="Basic residues" evidence="1">
    <location>
        <begin position="107"/>
        <end position="118"/>
    </location>
</feature>
<feature type="non-terminal residue" evidence="2">
    <location>
        <position position="397"/>
    </location>
</feature>
<proteinExistence type="predicted"/>
<feature type="non-terminal residue" evidence="2">
    <location>
        <position position="1"/>
    </location>
</feature>
<feature type="compositionally biased region" description="Basic and acidic residues" evidence="1">
    <location>
        <begin position="321"/>
        <end position="337"/>
    </location>
</feature>
<reference evidence="2" key="1">
    <citation type="submission" date="2020-02" db="EMBL/GenBank/DDBJ databases">
        <authorList>
            <person name="Meier V. D."/>
        </authorList>
    </citation>
    <scope>NUCLEOTIDE SEQUENCE</scope>
    <source>
        <strain evidence="2">AVDCRST_MAG68</strain>
    </source>
</reference>
<dbReference type="EMBL" id="CADCTW010000230">
    <property type="protein sequence ID" value="CAA9367746.1"/>
    <property type="molecule type" value="Genomic_DNA"/>
</dbReference>
<feature type="compositionally biased region" description="Low complexity" evidence="1">
    <location>
        <begin position="341"/>
        <end position="354"/>
    </location>
</feature>
<feature type="region of interest" description="Disordered" evidence="1">
    <location>
        <begin position="188"/>
        <end position="397"/>
    </location>
</feature>
<protein>
    <submittedName>
        <fullName evidence="2">DegT/DnrJ/EryC1/StrS aminotransferase</fullName>
    </submittedName>
</protein>
<organism evidence="2">
    <name type="scientific">uncultured Gemmatimonadota bacterium</name>
    <dbReference type="NCBI Taxonomy" id="203437"/>
    <lineage>
        <taxon>Bacteria</taxon>
        <taxon>Pseudomonadati</taxon>
        <taxon>Gemmatimonadota</taxon>
        <taxon>environmental samples</taxon>
    </lineage>
</organism>
<feature type="compositionally biased region" description="Basic and acidic residues" evidence="1">
    <location>
        <begin position="1"/>
        <end position="11"/>
    </location>
</feature>
<feature type="region of interest" description="Disordered" evidence="1">
    <location>
        <begin position="66"/>
        <end position="86"/>
    </location>
</feature>
<sequence>DHAHEHQEVRSSHHPHRVRPRRGGGDPGAARERMGRAGAQGGGLRAEILGLHGGGAFGGGFVVHHRPAHGREGAGPQTRRRGDRPRVHLGVHRQRDRVRGREARVLRRGPGHLQHRRGAGGGAGDRPYGGDPARPPLRAVRRHARGEPPGGEARAVGGGRRRLRVRRVDRRAARGDLWGCGVLLLPPAQVDHHGRGRHGHDRGRPARACLPQPARSRRHPLRPPAAPRGGGVPPGRVPRRGIQLPDDRHPGRPRLGADGPRRLDPGPAPRHRRRVRRAAGRPGVAGASRRADRIHPRVPELRDALPPRRAHAAQRGGAARPAERADDAPGGDGDLHPPGHPRAGAPGRVPRPLRTAAGTVSQRGAGRPPLTYPSRRRADDGGRRGRRGGGTARQPRL</sequence>
<feature type="compositionally biased region" description="Basic and acidic residues" evidence="1">
    <location>
        <begin position="289"/>
        <end position="306"/>
    </location>
</feature>
<dbReference type="GO" id="GO:0008483">
    <property type="term" value="F:transaminase activity"/>
    <property type="evidence" value="ECO:0007669"/>
    <property type="project" value="UniProtKB-KW"/>
</dbReference>
<name>A0A6J4MSR1_9BACT</name>
<evidence type="ECO:0000256" key="1">
    <source>
        <dbReference type="SAM" id="MobiDB-lite"/>
    </source>
</evidence>
<feature type="compositionally biased region" description="Basic residues" evidence="1">
    <location>
        <begin position="269"/>
        <end position="279"/>
    </location>
</feature>
<gene>
    <name evidence="2" type="ORF">AVDCRST_MAG68-5450</name>
</gene>
<feature type="compositionally biased region" description="Basic residues" evidence="1">
    <location>
        <begin position="12"/>
        <end position="22"/>
    </location>
</feature>
<feature type="region of interest" description="Disordered" evidence="1">
    <location>
        <begin position="1"/>
        <end position="41"/>
    </location>
</feature>
<accession>A0A6J4MSR1</accession>
<keyword evidence="2" id="KW-0032">Aminotransferase</keyword>
<dbReference type="AlphaFoldDB" id="A0A6J4MSR1"/>